<proteinExistence type="predicted"/>
<dbReference type="AlphaFoldDB" id="A0A8S9HI20"/>
<evidence type="ECO:0000313" key="3">
    <source>
        <dbReference type="Proteomes" id="UP000712281"/>
    </source>
</evidence>
<sequence length="429" mass="49748">MSSFSQMLGVVYTKPNGEFKTMSTHIKKLDIQVHQADEGNTMEDFLKLEEWLEDMDQNSKKKLDDDQHTLRGDLETLPKDSIDRHRPDEIDRHLPYIINLRPPYIIDRHEPDSVDYTHRTSSIDMHQITSIYVHQIASIDTHCWTNCIAARLSWNQLRKESTMKRIHDLVKIVVSCAVFEAESPIPPDKSLHLGPTEAVSNDINKPASIDPTTSSSIDIHRASERKDFELCRNFFHGGTTTRSEKSGGKKRSNWKKRKRTKGSSQLSLIPHFSDGVRKSRVHSRCFSHPFAKFRALLMAEMIDKGEEEKKDPRKTSLHKNRRWLASIDRQSIMSMDRHLTVLVDTHIKGMYTFEKDFQCHQFEVNPTVRSDVMSVLLKKGQSASQEEAVEEMKECRSTTKVMPERRPSIFQDRLKPISHQKLPEYPWTT</sequence>
<gene>
    <name evidence="2" type="ORF">F2Q68_00015795</name>
</gene>
<feature type="region of interest" description="Disordered" evidence="1">
    <location>
        <begin position="394"/>
        <end position="413"/>
    </location>
</feature>
<protein>
    <submittedName>
        <fullName evidence="2">Uncharacterized protein</fullName>
    </submittedName>
</protein>
<organism evidence="2 3">
    <name type="scientific">Brassica cretica</name>
    <name type="common">Mustard</name>
    <dbReference type="NCBI Taxonomy" id="69181"/>
    <lineage>
        <taxon>Eukaryota</taxon>
        <taxon>Viridiplantae</taxon>
        <taxon>Streptophyta</taxon>
        <taxon>Embryophyta</taxon>
        <taxon>Tracheophyta</taxon>
        <taxon>Spermatophyta</taxon>
        <taxon>Magnoliopsida</taxon>
        <taxon>eudicotyledons</taxon>
        <taxon>Gunneridae</taxon>
        <taxon>Pentapetalae</taxon>
        <taxon>rosids</taxon>
        <taxon>malvids</taxon>
        <taxon>Brassicales</taxon>
        <taxon>Brassicaceae</taxon>
        <taxon>Brassiceae</taxon>
        <taxon>Brassica</taxon>
    </lineage>
</organism>
<evidence type="ECO:0000313" key="2">
    <source>
        <dbReference type="EMBL" id="KAF2555932.1"/>
    </source>
</evidence>
<feature type="compositionally biased region" description="Basic residues" evidence="1">
    <location>
        <begin position="248"/>
        <end position="261"/>
    </location>
</feature>
<comment type="caution">
    <text evidence="2">The sequence shown here is derived from an EMBL/GenBank/DDBJ whole genome shotgun (WGS) entry which is preliminary data.</text>
</comment>
<dbReference type="Proteomes" id="UP000712281">
    <property type="component" value="Unassembled WGS sequence"/>
</dbReference>
<evidence type="ECO:0000256" key="1">
    <source>
        <dbReference type="SAM" id="MobiDB-lite"/>
    </source>
</evidence>
<accession>A0A8S9HI20</accession>
<feature type="region of interest" description="Disordered" evidence="1">
    <location>
        <begin position="239"/>
        <end position="264"/>
    </location>
</feature>
<name>A0A8S9HI20_BRACR</name>
<reference evidence="2" key="1">
    <citation type="submission" date="2019-12" db="EMBL/GenBank/DDBJ databases">
        <title>Genome sequencing and annotation of Brassica cretica.</title>
        <authorList>
            <person name="Studholme D.J."/>
            <person name="Sarris P.F."/>
        </authorList>
    </citation>
    <scope>NUCLEOTIDE SEQUENCE</scope>
    <source>
        <strain evidence="2">PFS-001/15</strain>
        <tissue evidence="2">Leaf</tissue>
    </source>
</reference>
<dbReference type="EMBL" id="QGKW02001940">
    <property type="protein sequence ID" value="KAF2555932.1"/>
    <property type="molecule type" value="Genomic_DNA"/>
</dbReference>
<dbReference type="OrthoDB" id="6605698at2759"/>